<dbReference type="RefSeq" id="WP_344428760.1">
    <property type="nucleotide sequence ID" value="NZ_BAAANN010000036.1"/>
</dbReference>
<evidence type="ECO:0000256" key="1">
    <source>
        <dbReference type="SAM" id="MobiDB-lite"/>
    </source>
</evidence>
<feature type="region of interest" description="Disordered" evidence="1">
    <location>
        <begin position="85"/>
        <end position="107"/>
    </location>
</feature>
<dbReference type="Gene3D" id="1.10.287.1060">
    <property type="entry name" value="ESAT-6-like"/>
    <property type="match status" value="1"/>
</dbReference>
<protein>
    <recommendedName>
        <fullName evidence="4">PE family protein</fullName>
    </recommendedName>
</protein>
<proteinExistence type="predicted"/>
<evidence type="ECO:0000313" key="3">
    <source>
        <dbReference type="Proteomes" id="UP001501116"/>
    </source>
</evidence>
<keyword evidence="3" id="KW-1185">Reference proteome</keyword>
<evidence type="ECO:0000313" key="2">
    <source>
        <dbReference type="EMBL" id="GAA1982237.1"/>
    </source>
</evidence>
<dbReference type="EMBL" id="BAAANN010000036">
    <property type="protein sequence ID" value="GAA1982237.1"/>
    <property type="molecule type" value="Genomic_DNA"/>
</dbReference>
<evidence type="ECO:0008006" key="4">
    <source>
        <dbReference type="Google" id="ProtNLM"/>
    </source>
</evidence>
<accession>A0ABP5DLA4</accession>
<name>A0ABP5DLA4_9PSEU</name>
<comment type="caution">
    <text evidence="2">The sequence shown here is derived from an EMBL/GenBank/DDBJ whole genome shotgun (WGS) entry which is preliminary data.</text>
</comment>
<dbReference type="Proteomes" id="UP001501116">
    <property type="component" value="Unassembled WGS sequence"/>
</dbReference>
<sequence>MPDLVSVDVERLWLLSQEFRASAEELRTRIERFRAEAAGTNGAYGETPNAEAAERAYRENVAQTLERLEKMRRRLTETADALAEQAKHFKNTTSDAESAATEIHRAK</sequence>
<organism evidence="2 3">
    <name type="scientific">Amycolatopsis minnesotensis</name>
    <dbReference type="NCBI Taxonomy" id="337894"/>
    <lineage>
        <taxon>Bacteria</taxon>
        <taxon>Bacillati</taxon>
        <taxon>Actinomycetota</taxon>
        <taxon>Actinomycetes</taxon>
        <taxon>Pseudonocardiales</taxon>
        <taxon>Pseudonocardiaceae</taxon>
        <taxon>Amycolatopsis</taxon>
    </lineage>
</organism>
<reference evidence="3" key="1">
    <citation type="journal article" date="2019" name="Int. J. Syst. Evol. Microbiol.">
        <title>The Global Catalogue of Microorganisms (GCM) 10K type strain sequencing project: providing services to taxonomists for standard genome sequencing and annotation.</title>
        <authorList>
            <consortium name="The Broad Institute Genomics Platform"/>
            <consortium name="The Broad Institute Genome Sequencing Center for Infectious Disease"/>
            <person name="Wu L."/>
            <person name="Ma J."/>
        </authorList>
    </citation>
    <scope>NUCLEOTIDE SEQUENCE [LARGE SCALE GENOMIC DNA]</scope>
    <source>
        <strain evidence="3">JCM 14545</strain>
    </source>
</reference>
<gene>
    <name evidence="2" type="ORF">GCM10009754_68930</name>
</gene>